<evidence type="ECO:0000256" key="7">
    <source>
        <dbReference type="SAM" id="MobiDB-lite"/>
    </source>
</evidence>
<dbReference type="InterPro" id="IPR016082">
    <property type="entry name" value="Ribosomal_uL30_ferredoxin-like"/>
</dbReference>
<keyword evidence="11" id="KW-1185">Reference proteome</keyword>
<dbReference type="SUPFAM" id="SSF55129">
    <property type="entry name" value="Ribosomal protein L30p/L7e"/>
    <property type="match status" value="1"/>
</dbReference>
<dbReference type="PANTHER" id="PTHR11524">
    <property type="entry name" value="60S RIBOSOMAL PROTEIN L7"/>
    <property type="match status" value="1"/>
</dbReference>
<dbReference type="InterPro" id="IPR018038">
    <property type="entry name" value="Ribosomal_uL30_CS"/>
</dbReference>
<dbReference type="InterPro" id="IPR033468">
    <property type="entry name" value="Metaxin_GST"/>
</dbReference>
<evidence type="ECO:0000256" key="3">
    <source>
        <dbReference type="ARBA" id="ARBA00023274"/>
    </source>
</evidence>
<dbReference type="InterPro" id="IPR036919">
    <property type="entry name" value="Ribo_uL30_ferredoxin-like_sf"/>
</dbReference>
<evidence type="ECO:0000256" key="2">
    <source>
        <dbReference type="ARBA" id="ARBA00022980"/>
    </source>
</evidence>
<dbReference type="NCBIfam" id="TIGR01310">
    <property type="entry name" value="uL30_euk"/>
    <property type="match status" value="1"/>
</dbReference>
<feature type="domain" description="Large ribosomal subunit protein uL30-like ferredoxin-like fold" evidence="8">
    <location>
        <begin position="72"/>
        <end position="122"/>
    </location>
</feature>
<dbReference type="EMBL" id="CP092620">
    <property type="protein sequence ID" value="UMM11641.1"/>
    <property type="molecule type" value="Genomic_DNA"/>
</dbReference>
<dbReference type="Gene3D" id="3.30.1390.20">
    <property type="entry name" value="Ribosomal protein L30, ferredoxin-like fold domain"/>
    <property type="match status" value="1"/>
</dbReference>
<evidence type="ECO:0000256" key="4">
    <source>
        <dbReference type="ARBA" id="ARBA00040575"/>
    </source>
</evidence>
<organism evidence="10 11">
    <name type="scientific">Caenorhabditis briggsae</name>
    <dbReference type="NCBI Taxonomy" id="6238"/>
    <lineage>
        <taxon>Eukaryota</taxon>
        <taxon>Metazoa</taxon>
        <taxon>Ecdysozoa</taxon>
        <taxon>Nematoda</taxon>
        <taxon>Chromadorea</taxon>
        <taxon>Rhabditida</taxon>
        <taxon>Rhabditina</taxon>
        <taxon>Rhabditomorpha</taxon>
        <taxon>Rhabditoidea</taxon>
        <taxon>Rhabditidae</taxon>
        <taxon>Peloderinae</taxon>
        <taxon>Caenorhabditis</taxon>
    </lineage>
</organism>
<dbReference type="Pfam" id="PF00327">
    <property type="entry name" value="Ribosomal_L30"/>
    <property type="match status" value="1"/>
</dbReference>
<dbReference type="SUPFAM" id="SSF47616">
    <property type="entry name" value="GST C-terminal domain-like"/>
    <property type="match status" value="1"/>
</dbReference>
<dbReference type="AlphaFoldDB" id="A0AAE9E2R9"/>
<evidence type="ECO:0000256" key="5">
    <source>
        <dbReference type="ARBA" id="ARBA00041271"/>
    </source>
</evidence>
<evidence type="ECO:0000313" key="11">
    <source>
        <dbReference type="Proteomes" id="UP000829354"/>
    </source>
</evidence>
<name>A0AAE9E2R9_CAEBR</name>
<dbReference type="PANTHER" id="PTHR11524:SF16">
    <property type="entry name" value="LARGE RIBOSOMAL SUBUNIT PROTEIN UL30"/>
    <property type="match status" value="1"/>
</dbReference>
<dbReference type="GO" id="GO:1990904">
    <property type="term" value="C:ribonucleoprotein complex"/>
    <property type="evidence" value="ECO:0007669"/>
    <property type="project" value="UniProtKB-KW"/>
</dbReference>
<keyword evidence="3" id="KW-0687">Ribonucleoprotein</keyword>
<dbReference type="GO" id="GO:0003723">
    <property type="term" value="F:RNA binding"/>
    <property type="evidence" value="ECO:0007669"/>
    <property type="project" value="InterPro"/>
</dbReference>
<dbReference type="CDD" id="cd01657">
    <property type="entry name" value="Ribosomal_L7_archeal_euk"/>
    <property type="match status" value="1"/>
</dbReference>
<evidence type="ECO:0000259" key="8">
    <source>
        <dbReference type="Pfam" id="PF00327"/>
    </source>
</evidence>
<dbReference type="InterPro" id="IPR005998">
    <property type="entry name" value="Ribosomal_uL30_euk"/>
</dbReference>
<evidence type="ECO:0000313" key="10">
    <source>
        <dbReference type="EMBL" id="UMM11641.1"/>
    </source>
</evidence>
<protein>
    <recommendedName>
        <fullName evidence="4">Large ribosomal subunit protein uL30</fullName>
    </recommendedName>
    <alternativeName>
        <fullName evidence="5">60S ribosomal protein L7</fullName>
    </alternativeName>
</protein>
<dbReference type="GO" id="GO:0005840">
    <property type="term" value="C:ribosome"/>
    <property type="evidence" value="ECO:0007669"/>
    <property type="project" value="UniProtKB-KW"/>
</dbReference>
<reference evidence="10 11" key="1">
    <citation type="submission" date="2022-04" db="EMBL/GenBank/DDBJ databases">
        <title>Chromosome-level reference genomes for two strains of Caenorhabditis briggsae: an improved platform for comparative genomics.</title>
        <authorList>
            <person name="Stevens L."/>
            <person name="Andersen E."/>
        </authorList>
    </citation>
    <scope>NUCLEOTIDE SEQUENCE [LARGE SCALE GENOMIC DNA]</scope>
    <source>
        <strain evidence="10">VX34</strain>
        <tissue evidence="10">Whole-organism</tissue>
    </source>
</reference>
<proteinExistence type="inferred from homology"/>
<feature type="region of interest" description="Disordered" evidence="7">
    <location>
        <begin position="1"/>
        <end position="35"/>
    </location>
</feature>
<evidence type="ECO:0000259" key="9">
    <source>
        <dbReference type="Pfam" id="PF17171"/>
    </source>
</evidence>
<dbReference type="InterPro" id="IPR039699">
    <property type="entry name" value="Ribosomal_uL30"/>
</dbReference>
<sequence length="441" mass="51231">MAPSKKVPQVPETVLKRRKQRADARTKAAQHKVTVAAKNKEKKSQYFKRAEKLKREAEAKGDFYVPAEHQVAFVVRIRGINQLHPKPRKALQILRLRQINNGVFVKLNKATLPLLRIIEPYVAWGYPNNRTIHDLLYKRGYAKVDGNRVPITDNTIVEKSLGKYNIICLEDLAHEIATVGPHFKEATNFLWPFKLNNPTGGWTKKTNHFVEGGDFGNREDQLNNLLRRMTEQCSLYNVLPREHLYPLIDSDGFFFKNVMEGLDFLLAKYGKSLDSGLTPKERAQALALSALLDELTWMLAYSRGQDFSWLREDRKIIEDFGLVQLYFWRNWIVPQMQKRTRRRVRGYGLSGKSAGKEVTIRTEAMLEALASLLNSNKYFFDVNEPSWLDCKAFAVLVQFKYTPLHNEARLKQFMKDRTPNLMTFVTRMKEEFWSDWVTISD</sequence>
<accession>A0AAE9E2R9</accession>
<comment type="similarity">
    <text evidence="1">Belongs to the universal ribosomal protein uL30 family.</text>
</comment>
<evidence type="ECO:0000256" key="1">
    <source>
        <dbReference type="ARBA" id="ARBA00007594"/>
    </source>
</evidence>
<dbReference type="FunFam" id="3.30.1390.20:FF:000002">
    <property type="entry name" value="60S ribosomal protein L7"/>
    <property type="match status" value="1"/>
</dbReference>
<dbReference type="InterPro" id="IPR036282">
    <property type="entry name" value="Glutathione-S-Trfase_C_sf"/>
</dbReference>
<dbReference type="FunFam" id="3.30.1390.20:FF:000003">
    <property type="entry name" value="60S ribosomal protein L7"/>
    <property type="match status" value="1"/>
</dbReference>
<gene>
    <name evidence="10" type="ORF">L5515_000827</name>
</gene>
<keyword evidence="2" id="KW-0689">Ribosomal protein</keyword>
<evidence type="ECO:0000256" key="6">
    <source>
        <dbReference type="ARBA" id="ARBA00055388"/>
    </source>
</evidence>
<comment type="function">
    <text evidence="6">Binds to G-rich structures in 28S rRNA and in mRNAs. Plays a regulatory role in the translation apparatus; inhibits cell-free translation of mRNAs.</text>
</comment>
<dbReference type="PROSITE" id="PS00634">
    <property type="entry name" value="RIBOSOMAL_L30"/>
    <property type="match status" value="1"/>
</dbReference>
<feature type="domain" description="Metaxin glutathione S-transferase" evidence="9">
    <location>
        <begin position="363"/>
        <end position="428"/>
    </location>
</feature>
<dbReference type="Pfam" id="PF17171">
    <property type="entry name" value="GST_C_6"/>
    <property type="match status" value="1"/>
</dbReference>
<dbReference type="Proteomes" id="UP000829354">
    <property type="component" value="Chromosome I"/>
</dbReference>
<dbReference type="InterPro" id="IPR035808">
    <property type="entry name" value="Ribosomal_uL30_euk_arc"/>
</dbReference>